<evidence type="ECO:0000313" key="3">
    <source>
        <dbReference type="Proteomes" id="UP001415857"/>
    </source>
</evidence>
<sequence length="99" mass="11404">MLKRGAITISMFSNSTVLVGWCRAQRRPRRRKSCTIRLGNKRRGICLGSSRPVVVQWGVMVAPLRMLKKIILDVTSNGRFIEAYYLSLPFFRPQMFPLC</sequence>
<evidence type="ECO:0000313" key="2">
    <source>
        <dbReference type="EMBL" id="KAK9282410.1"/>
    </source>
</evidence>
<keyword evidence="1" id="KW-0472">Membrane</keyword>
<keyword evidence="1" id="KW-0812">Transmembrane</keyword>
<dbReference type="AlphaFoldDB" id="A0AAP0RUX1"/>
<keyword evidence="3" id="KW-1185">Reference proteome</keyword>
<gene>
    <name evidence="2" type="ORF">L1049_005327</name>
</gene>
<keyword evidence="1" id="KW-1133">Transmembrane helix</keyword>
<dbReference type="Proteomes" id="UP001415857">
    <property type="component" value="Unassembled WGS sequence"/>
</dbReference>
<protein>
    <submittedName>
        <fullName evidence="2">Uncharacterized protein</fullName>
    </submittedName>
</protein>
<comment type="caution">
    <text evidence="2">The sequence shown here is derived from an EMBL/GenBank/DDBJ whole genome shotgun (WGS) entry which is preliminary data.</text>
</comment>
<feature type="transmembrane region" description="Helical" evidence="1">
    <location>
        <begin position="6"/>
        <end position="24"/>
    </location>
</feature>
<evidence type="ECO:0000256" key="1">
    <source>
        <dbReference type="SAM" id="Phobius"/>
    </source>
</evidence>
<reference evidence="2 3" key="1">
    <citation type="journal article" date="2024" name="Plant J.">
        <title>Genome sequences and population genomics reveal climatic adaptation and genomic divergence between two closely related sweetgum species.</title>
        <authorList>
            <person name="Xu W.Q."/>
            <person name="Ren C.Q."/>
            <person name="Zhang X.Y."/>
            <person name="Comes H.P."/>
            <person name="Liu X.H."/>
            <person name="Li Y.G."/>
            <person name="Kettle C.J."/>
            <person name="Jalonen R."/>
            <person name="Gaisberger H."/>
            <person name="Ma Y.Z."/>
            <person name="Qiu Y.X."/>
        </authorList>
    </citation>
    <scope>NUCLEOTIDE SEQUENCE [LARGE SCALE GENOMIC DNA]</scope>
    <source>
        <strain evidence="2">Hangzhou</strain>
    </source>
</reference>
<organism evidence="2 3">
    <name type="scientific">Liquidambar formosana</name>
    <name type="common">Formosan gum</name>
    <dbReference type="NCBI Taxonomy" id="63359"/>
    <lineage>
        <taxon>Eukaryota</taxon>
        <taxon>Viridiplantae</taxon>
        <taxon>Streptophyta</taxon>
        <taxon>Embryophyta</taxon>
        <taxon>Tracheophyta</taxon>
        <taxon>Spermatophyta</taxon>
        <taxon>Magnoliopsida</taxon>
        <taxon>eudicotyledons</taxon>
        <taxon>Gunneridae</taxon>
        <taxon>Pentapetalae</taxon>
        <taxon>Saxifragales</taxon>
        <taxon>Altingiaceae</taxon>
        <taxon>Liquidambar</taxon>
    </lineage>
</organism>
<dbReference type="EMBL" id="JBBPBK010000007">
    <property type="protein sequence ID" value="KAK9282410.1"/>
    <property type="molecule type" value="Genomic_DNA"/>
</dbReference>
<proteinExistence type="predicted"/>
<accession>A0AAP0RUX1</accession>
<name>A0AAP0RUX1_LIQFO</name>